<evidence type="ECO:0000256" key="1">
    <source>
        <dbReference type="SAM" id="SignalP"/>
    </source>
</evidence>
<evidence type="ECO:0000313" key="3">
    <source>
        <dbReference type="Proteomes" id="UP000054007"/>
    </source>
</evidence>
<accession>A0A0D7BHJ5</accession>
<feature type="chain" id="PRO_5002317205" evidence="1">
    <location>
        <begin position="20"/>
        <end position="312"/>
    </location>
</feature>
<keyword evidence="3" id="KW-1185">Reference proteome</keyword>
<proteinExistence type="predicted"/>
<dbReference type="OrthoDB" id="3010635at2759"/>
<dbReference type="EMBL" id="KN880482">
    <property type="protein sequence ID" value="KIY69569.1"/>
    <property type="molecule type" value="Genomic_DNA"/>
</dbReference>
<gene>
    <name evidence="2" type="ORF">CYLTODRAFT_420637</name>
</gene>
<evidence type="ECO:0000313" key="2">
    <source>
        <dbReference type="EMBL" id="KIY69569.1"/>
    </source>
</evidence>
<sequence>MFSLSTLFVTGIAALSASAMPFSQLTKLLPRDVVHIGLDEHTREFVAYKRDGELYGRYPVDADFNSHMVKRDATCGDLSVEQAQKLPGWESLEQYADDNWGTGSRNVETNPADYLSQPAQVCVTDEVVELSFEGDPTCQSHRTSTEGSLTGTDGKVAIEVDQGFNTDTSYTVSQASTLGIDSKLEVKVGIPEVADVTSSITVSTSVTNTLSSTFDVSYNDVSKVTITMTAPEGKKCTAVSETKTCNMQAKGSIRYLATGWVWFNYDDETEGHYKWAANIDNILTNQDDRSSFADFHGAMSSDTKTAYEGTCE</sequence>
<reference evidence="2 3" key="1">
    <citation type="journal article" date="2015" name="Fungal Genet. Biol.">
        <title>Evolution of novel wood decay mechanisms in Agaricales revealed by the genome sequences of Fistulina hepatica and Cylindrobasidium torrendii.</title>
        <authorList>
            <person name="Floudas D."/>
            <person name="Held B.W."/>
            <person name="Riley R."/>
            <person name="Nagy L.G."/>
            <person name="Koehler G."/>
            <person name="Ransdell A.S."/>
            <person name="Younus H."/>
            <person name="Chow J."/>
            <person name="Chiniquy J."/>
            <person name="Lipzen A."/>
            <person name="Tritt A."/>
            <person name="Sun H."/>
            <person name="Haridas S."/>
            <person name="LaButti K."/>
            <person name="Ohm R.A."/>
            <person name="Kues U."/>
            <person name="Blanchette R.A."/>
            <person name="Grigoriev I.V."/>
            <person name="Minto R.E."/>
            <person name="Hibbett D.S."/>
        </authorList>
    </citation>
    <scope>NUCLEOTIDE SEQUENCE [LARGE SCALE GENOMIC DNA]</scope>
    <source>
        <strain evidence="2 3">FP15055 ss-10</strain>
    </source>
</reference>
<dbReference type="Gene3D" id="2.170.15.10">
    <property type="entry name" value="Proaerolysin, chain A, domain 3"/>
    <property type="match status" value="1"/>
</dbReference>
<dbReference type="AlphaFoldDB" id="A0A0D7BHJ5"/>
<dbReference type="Proteomes" id="UP000054007">
    <property type="component" value="Unassembled WGS sequence"/>
</dbReference>
<protein>
    <submittedName>
        <fullName evidence="2">Uncharacterized protein</fullName>
    </submittedName>
</protein>
<feature type="signal peptide" evidence="1">
    <location>
        <begin position="1"/>
        <end position="19"/>
    </location>
</feature>
<organism evidence="2 3">
    <name type="scientific">Cylindrobasidium torrendii FP15055 ss-10</name>
    <dbReference type="NCBI Taxonomy" id="1314674"/>
    <lineage>
        <taxon>Eukaryota</taxon>
        <taxon>Fungi</taxon>
        <taxon>Dikarya</taxon>
        <taxon>Basidiomycota</taxon>
        <taxon>Agaricomycotina</taxon>
        <taxon>Agaricomycetes</taxon>
        <taxon>Agaricomycetidae</taxon>
        <taxon>Agaricales</taxon>
        <taxon>Marasmiineae</taxon>
        <taxon>Physalacriaceae</taxon>
        <taxon>Cylindrobasidium</taxon>
    </lineage>
</organism>
<name>A0A0D7BHJ5_9AGAR</name>
<keyword evidence="1" id="KW-0732">Signal</keyword>